<dbReference type="RefSeq" id="XP_016241699.1">
    <property type="nucleotide sequence ID" value="XM_016376423.1"/>
</dbReference>
<dbReference type="SUPFAM" id="SSF48403">
    <property type="entry name" value="Ankyrin repeat"/>
    <property type="match status" value="1"/>
</dbReference>
<dbReference type="InterPro" id="IPR010730">
    <property type="entry name" value="HET"/>
</dbReference>
<dbReference type="Gene3D" id="1.25.40.20">
    <property type="entry name" value="Ankyrin repeat-containing domain"/>
    <property type="match status" value="1"/>
</dbReference>
<dbReference type="Pfam" id="PF26640">
    <property type="entry name" value="DUF8212"/>
    <property type="match status" value="1"/>
</dbReference>
<proteinExistence type="predicted"/>
<dbReference type="Proteomes" id="UP000053328">
    <property type="component" value="Unassembled WGS sequence"/>
</dbReference>
<dbReference type="InterPro" id="IPR002110">
    <property type="entry name" value="Ankyrin_rpt"/>
</dbReference>
<dbReference type="GeneID" id="27329146"/>
<dbReference type="EMBL" id="KN847492">
    <property type="protein sequence ID" value="KIW21483.1"/>
    <property type="molecule type" value="Genomic_DNA"/>
</dbReference>
<dbReference type="PANTHER" id="PTHR10622">
    <property type="entry name" value="HET DOMAIN-CONTAINING PROTEIN"/>
    <property type="match status" value="1"/>
</dbReference>
<accession>A0A0D2BR51</accession>
<dbReference type="HOGENOM" id="CLU_000288_138_8_1"/>
<dbReference type="STRING" id="91928.A0A0D2BR51"/>
<dbReference type="InterPro" id="IPR036770">
    <property type="entry name" value="Ankyrin_rpt-contain_sf"/>
</dbReference>
<evidence type="ECO:0000259" key="1">
    <source>
        <dbReference type="Pfam" id="PF06985"/>
    </source>
</evidence>
<name>A0A0D2BR51_9EURO</name>
<sequence length="484" mass="54980">MRLLNTATRKLEQFFGDKIPQYAILSHTWGEDEVSLQDLERVDTELKAGYQKIKNTCSLAAAHGFDYVWIDTCCIDKTSSAELSEAINSMYRWYEGSGLCYAYLEDVSSRPFNRAFELWQSRWFTRGWTLQELIAPAIVLFLSKEWEEIGTKSSLRKYIQKITRVPINILEGDDLESASVAQRMSWAAERQTTRVEDIAYCLMGIFDVNMPLLYGEGDRAFRRLQEEIMKVSDDQSLFAWDTKWRRPCFLAPSPRFFYEVGDIVPLRTSSGAISMNNEGIHLKVSMGFEGYAILQCAKKDRRVAVPVQSILGKEGHFKRGCARSLKFLDSSELKNVQLSTKTICMQAERLRPQRVRPLVATAENGNKIVVETLLEKGVHTRSKDHEHRRALLRAAENGHDAIVELLLEDCAGLYTQNDLNEILMHLVTKDGHHAAVKLLLKNGADPGTRVSITQLLLTRAAINGNEAVVKLLLKNGAYPHIRDY</sequence>
<dbReference type="OrthoDB" id="674604at2759"/>
<feature type="domain" description="DUF8212" evidence="2">
    <location>
        <begin position="219"/>
        <end position="247"/>
    </location>
</feature>
<evidence type="ECO:0000313" key="4">
    <source>
        <dbReference type="Proteomes" id="UP000053328"/>
    </source>
</evidence>
<gene>
    <name evidence="3" type="ORF">PV08_02063</name>
</gene>
<feature type="domain" description="Heterokaryon incompatibility" evidence="1">
    <location>
        <begin position="22"/>
        <end position="109"/>
    </location>
</feature>
<dbReference type="AlphaFoldDB" id="A0A0D2BR51"/>
<reference evidence="3 4" key="1">
    <citation type="submission" date="2015-01" db="EMBL/GenBank/DDBJ databases">
        <title>The Genome Sequence of Exophiala spinifera CBS89968.</title>
        <authorList>
            <consortium name="The Broad Institute Genomics Platform"/>
            <person name="Cuomo C."/>
            <person name="de Hoog S."/>
            <person name="Gorbushina A."/>
            <person name="Stielow B."/>
            <person name="Teixiera M."/>
            <person name="Abouelleil A."/>
            <person name="Chapman S.B."/>
            <person name="Priest M."/>
            <person name="Young S.K."/>
            <person name="Wortman J."/>
            <person name="Nusbaum C."/>
            <person name="Birren B."/>
        </authorList>
    </citation>
    <scope>NUCLEOTIDE SEQUENCE [LARGE SCALE GENOMIC DNA]</scope>
    <source>
        <strain evidence="3 4">CBS 89968</strain>
    </source>
</reference>
<dbReference type="Pfam" id="PF12796">
    <property type="entry name" value="Ank_2"/>
    <property type="match status" value="2"/>
</dbReference>
<dbReference type="VEuPathDB" id="FungiDB:PV08_02063"/>
<keyword evidence="4" id="KW-1185">Reference proteome</keyword>
<organism evidence="3 4">
    <name type="scientific">Exophiala spinifera</name>
    <dbReference type="NCBI Taxonomy" id="91928"/>
    <lineage>
        <taxon>Eukaryota</taxon>
        <taxon>Fungi</taxon>
        <taxon>Dikarya</taxon>
        <taxon>Ascomycota</taxon>
        <taxon>Pezizomycotina</taxon>
        <taxon>Eurotiomycetes</taxon>
        <taxon>Chaetothyriomycetidae</taxon>
        <taxon>Chaetothyriales</taxon>
        <taxon>Herpotrichiellaceae</taxon>
        <taxon>Exophiala</taxon>
    </lineage>
</organism>
<evidence type="ECO:0000313" key="3">
    <source>
        <dbReference type="EMBL" id="KIW21483.1"/>
    </source>
</evidence>
<dbReference type="SMART" id="SM00248">
    <property type="entry name" value="ANK"/>
    <property type="match status" value="4"/>
</dbReference>
<dbReference type="Pfam" id="PF06985">
    <property type="entry name" value="HET"/>
    <property type="match status" value="1"/>
</dbReference>
<evidence type="ECO:0000259" key="2">
    <source>
        <dbReference type="Pfam" id="PF26640"/>
    </source>
</evidence>
<protein>
    <submittedName>
        <fullName evidence="3">Uncharacterized protein</fullName>
    </submittedName>
</protein>
<dbReference type="InterPro" id="IPR058525">
    <property type="entry name" value="DUF8212"/>
</dbReference>
<dbReference type="PANTHER" id="PTHR10622:SF10">
    <property type="entry name" value="HET DOMAIN-CONTAINING PROTEIN"/>
    <property type="match status" value="1"/>
</dbReference>